<gene>
    <name evidence="5" type="ORF">TARUN_5351</name>
</gene>
<keyword evidence="6" id="KW-1185">Reference proteome</keyword>
<protein>
    <submittedName>
        <fullName evidence="5">Penicillin-binding</fullName>
    </submittedName>
</protein>
<dbReference type="AlphaFoldDB" id="A0A395NLU8"/>
<reference evidence="5 6" key="1">
    <citation type="journal article" date="2018" name="PLoS Pathog.">
        <title>Evolution of structural diversity of trichothecenes, a family of toxins produced by plant pathogenic and entomopathogenic fungi.</title>
        <authorList>
            <person name="Proctor R.H."/>
            <person name="McCormick S.P."/>
            <person name="Kim H.S."/>
            <person name="Cardoza R.E."/>
            <person name="Stanley A.M."/>
            <person name="Lindo L."/>
            <person name="Kelly A."/>
            <person name="Brown D.W."/>
            <person name="Lee T."/>
            <person name="Vaughan M.M."/>
            <person name="Alexander N.J."/>
            <person name="Busman M."/>
            <person name="Gutierrez S."/>
        </authorList>
    </citation>
    <scope>NUCLEOTIDE SEQUENCE [LARGE SCALE GENOMIC DNA]</scope>
    <source>
        <strain evidence="5 6">IBT 40837</strain>
    </source>
</reference>
<dbReference type="InterPro" id="IPR012338">
    <property type="entry name" value="Beta-lactam/transpept-like"/>
</dbReference>
<feature type="domain" description="Beta-lactamase-related" evidence="3">
    <location>
        <begin position="14"/>
        <end position="349"/>
    </location>
</feature>
<dbReference type="Proteomes" id="UP000266272">
    <property type="component" value="Unassembled WGS sequence"/>
</dbReference>
<comment type="caution">
    <text evidence="5">The sequence shown here is derived from an EMBL/GenBank/DDBJ whole genome shotgun (WGS) entry which is preliminary data.</text>
</comment>
<dbReference type="OrthoDB" id="5946976at2759"/>
<evidence type="ECO:0000259" key="3">
    <source>
        <dbReference type="Pfam" id="PF00144"/>
    </source>
</evidence>
<proteinExistence type="inferred from homology"/>
<sequence>MELTTRPTPFSKELDEFIHQLLRTWHVPGLTVAVIDGPSTFSKGYGYAVLPNTLATPETVFFAASTTKSFTAGCVSLLEDDSKTSPLSSHHPPGISLKATLSSVVPDDFVLINKQRTSEVTFEDALSNRTGIPDHKRSFHPSTESVKDVVRSLRYLPLAADIRAQYLYSSYMFSAVSHAIETITRKSLGDFMRERIWNPLEMRHTYWTPQEAREAGSTGTVLARGYAWNSSSEQFVEEPVPDFPAVSGAGAIISNVVDYTKWLRCMMTKSTPLSPAAHQTLTEPRIHFTEHATNPFPPPHAYALGWTINTYRGQRVIWHGGGWTGYGSVMMYLPALQWGLVMMGNTAVTSNCVQVAVYMHLLDELLGTPTNERTDWSQKLQERILSKREDNKQAKSRLYPSIPSPVSPPTASLESHIGQYRHPGYGEMNIELEGSVLLARRLLQEIPMIVRLIHIHGDHWMATLEVVNQDPRDYESVKATFSVADSGSVDRLGVDFEPALKGEMIWFERVTS</sequence>
<accession>A0A395NLU8</accession>
<feature type="region of interest" description="Disordered" evidence="2">
    <location>
        <begin position="387"/>
        <end position="413"/>
    </location>
</feature>
<dbReference type="InterPro" id="IPR001466">
    <property type="entry name" value="Beta-lactam-related"/>
</dbReference>
<organism evidence="5 6">
    <name type="scientific">Trichoderma arundinaceum</name>
    <dbReference type="NCBI Taxonomy" id="490622"/>
    <lineage>
        <taxon>Eukaryota</taxon>
        <taxon>Fungi</taxon>
        <taxon>Dikarya</taxon>
        <taxon>Ascomycota</taxon>
        <taxon>Pezizomycotina</taxon>
        <taxon>Sordariomycetes</taxon>
        <taxon>Hypocreomycetidae</taxon>
        <taxon>Hypocreales</taxon>
        <taxon>Hypocreaceae</taxon>
        <taxon>Trichoderma</taxon>
    </lineage>
</organism>
<comment type="similarity">
    <text evidence="1">Belongs to the peptidase S12 family.</text>
</comment>
<dbReference type="PANTHER" id="PTHR46825">
    <property type="entry name" value="D-ALANYL-D-ALANINE-CARBOXYPEPTIDASE/ENDOPEPTIDASE AMPH"/>
    <property type="match status" value="1"/>
</dbReference>
<dbReference type="Gene3D" id="3.40.710.10">
    <property type="entry name" value="DD-peptidase/beta-lactamase superfamily"/>
    <property type="match status" value="1"/>
</dbReference>
<dbReference type="Gene3D" id="2.40.128.600">
    <property type="match status" value="1"/>
</dbReference>
<dbReference type="Pfam" id="PF00144">
    <property type="entry name" value="Beta-lactamase"/>
    <property type="match status" value="1"/>
</dbReference>
<dbReference type="EMBL" id="PXOA01000321">
    <property type="protein sequence ID" value="RFU76901.1"/>
    <property type="molecule type" value="Genomic_DNA"/>
</dbReference>
<dbReference type="PANTHER" id="PTHR46825:SF9">
    <property type="entry name" value="BETA-LACTAMASE-RELATED DOMAIN-CONTAINING PROTEIN"/>
    <property type="match status" value="1"/>
</dbReference>
<dbReference type="InterPro" id="IPR021860">
    <property type="entry name" value="Peptidase_S12_Pab87-rel_C"/>
</dbReference>
<dbReference type="SUPFAM" id="SSF56601">
    <property type="entry name" value="beta-lactamase/transpeptidase-like"/>
    <property type="match status" value="1"/>
</dbReference>
<evidence type="ECO:0000313" key="6">
    <source>
        <dbReference type="Proteomes" id="UP000266272"/>
    </source>
</evidence>
<dbReference type="InterPro" id="IPR050491">
    <property type="entry name" value="AmpC-like"/>
</dbReference>
<name>A0A395NLU8_TRIAR</name>
<evidence type="ECO:0000313" key="5">
    <source>
        <dbReference type="EMBL" id="RFU76901.1"/>
    </source>
</evidence>
<dbReference type="STRING" id="490622.A0A395NLU8"/>
<dbReference type="Pfam" id="PF11954">
    <property type="entry name" value="DUF3471"/>
    <property type="match status" value="1"/>
</dbReference>
<evidence type="ECO:0000256" key="1">
    <source>
        <dbReference type="ARBA" id="ARBA00038215"/>
    </source>
</evidence>
<evidence type="ECO:0000259" key="4">
    <source>
        <dbReference type="Pfam" id="PF11954"/>
    </source>
</evidence>
<evidence type="ECO:0000256" key="2">
    <source>
        <dbReference type="SAM" id="MobiDB-lite"/>
    </source>
</evidence>
<feature type="domain" description="Peptidase S12 Pab87-related C-terminal" evidence="4">
    <location>
        <begin position="404"/>
        <end position="509"/>
    </location>
</feature>